<dbReference type="InterPro" id="IPR000212">
    <property type="entry name" value="DNA_helicase_UvrD/REP"/>
</dbReference>
<dbReference type="EMBL" id="DVNE01000059">
    <property type="protein sequence ID" value="HIU62102.1"/>
    <property type="molecule type" value="Genomic_DNA"/>
</dbReference>
<dbReference type="InterPro" id="IPR014017">
    <property type="entry name" value="DNA_helicase_UvrD-like_C"/>
</dbReference>
<dbReference type="AlphaFoldDB" id="A0A9D1MKT0"/>
<sequence>MDKLLDKLNPEQIKPVKDTEGAVLVLAGAGSGKTRVLTSRIAYILREGLASPRQILAITFTNKAAAEMKERVRLICGDVSDMWICTIHSMCVRILRRYTDEAGIKPDFSIYSETERKNIIKKCLKELDFDDDKMLKNAKFHIGNAKMLGLEPDQYARQHAHENHIEDYMRVYVQYEKHLKENNALDFDDLLLYVRRLLRANPEVCEYLSDRFKYTLVDEFQDTNAVQYDIVKMLTKVHGNLFCVGDDDQSIYGWRGAEIENILQFDRDFPNAKIYKLERNYRSTNAILKLANEIIKNNAGRRGKTLWTDAGEGEKPQYYAAEDELSEALFAARTITGLVATGKYRYSDFAILMRVNALTRSFEQEFTKYNIPYKVFGGLKFFERKEIKDILAYLRLIANPYDSEALTRIINVPKRGIGGRTMEAMEEYAAQNGLSLYDSVLDCEELPVNSGMKSKLKDFGAVIKDLVIRSLETPVNQFVREVIDCTSLRDSCEDENDLANIDEYIASVDDFSRLNPNSTLSEYLSQVTLYSDTDEMDESNYVTLATIHAVKGLEFRAVFIAGLEDGIMPSSRAESEGRELEEERRLMYVAITRARERLYFTRAKERNLYGRRERTAMSRFLKELAVPLGIKDTPVYAGNKYDYGARYDGDFYGRRQDYGNGQAYSQRYGSDGYGRGRDDYGRERREDRGYSRSLYSSDDDFADSSSNISGSSGYASPASSFSFGGVGSGAFGSAKKPAGGAAQGKYKVGTKVRHAKFGNGTVVAIRNGGSVINVAFEGQGIKELSASLAPLTIIG</sequence>
<evidence type="ECO:0000256" key="5">
    <source>
        <dbReference type="ARBA" id="ARBA00022840"/>
    </source>
</evidence>
<keyword evidence="3 11" id="KW-0378">Hydrolase</keyword>
<comment type="caution">
    <text evidence="15">The sequence shown here is derived from an EMBL/GenBank/DDBJ whole genome shotgun (WGS) entry which is preliminary data.</text>
</comment>
<proteinExistence type="inferred from homology"/>
<dbReference type="PROSITE" id="PS51198">
    <property type="entry name" value="UVRD_HELICASE_ATP_BIND"/>
    <property type="match status" value="1"/>
</dbReference>
<evidence type="ECO:0000256" key="12">
    <source>
        <dbReference type="SAM" id="MobiDB-lite"/>
    </source>
</evidence>
<dbReference type="Gene3D" id="3.40.50.300">
    <property type="entry name" value="P-loop containing nucleotide triphosphate hydrolases"/>
    <property type="match status" value="2"/>
</dbReference>
<dbReference type="GO" id="GO:0043138">
    <property type="term" value="F:3'-5' DNA helicase activity"/>
    <property type="evidence" value="ECO:0007669"/>
    <property type="project" value="UniProtKB-EC"/>
</dbReference>
<feature type="domain" description="UvrD-like helicase C-terminal" evidence="14">
    <location>
        <begin position="285"/>
        <end position="552"/>
    </location>
</feature>
<accession>A0A9D1MKT0</accession>
<dbReference type="Pfam" id="PF00580">
    <property type="entry name" value="UvrD-helicase"/>
    <property type="match status" value="1"/>
</dbReference>
<dbReference type="GO" id="GO:0000725">
    <property type="term" value="P:recombinational repair"/>
    <property type="evidence" value="ECO:0007669"/>
    <property type="project" value="TreeGrafter"/>
</dbReference>
<comment type="catalytic activity">
    <reaction evidence="8">
        <text>Couples ATP hydrolysis with the unwinding of duplex DNA by translocating in the 3'-5' direction.</text>
        <dbReference type="EC" id="5.6.2.4"/>
    </reaction>
</comment>
<dbReference type="PANTHER" id="PTHR11070">
    <property type="entry name" value="UVRD / RECB / PCRA DNA HELICASE FAMILY MEMBER"/>
    <property type="match status" value="1"/>
</dbReference>
<dbReference type="CDD" id="cd17932">
    <property type="entry name" value="DEXQc_UvrD"/>
    <property type="match status" value="1"/>
</dbReference>
<evidence type="ECO:0000256" key="2">
    <source>
        <dbReference type="ARBA" id="ARBA00022741"/>
    </source>
</evidence>
<protein>
    <recommendedName>
        <fullName evidence="9">DNA 3'-5' helicase</fullName>
        <ecNumber evidence="9">5.6.2.4</ecNumber>
    </recommendedName>
</protein>
<evidence type="ECO:0000256" key="9">
    <source>
        <dbReference type="ARBA" id="ARBA00034808"/>
    </source>
</evidence>
<evidence type="ECO:0000256" key="1">
    <source>
        <dbReference type="ARBA" id="ARBA00009922"/>
    </source>
</evidence>
<keyword evidence="6" id="KW-0238">DNA-binding</keyword>
<reference evidence="15" key="2">
    <citation type="journal article" date="2021" name="PeerJ">
        <title>Extensive microbial diversity within the chicken gut microbiome revealed by metagenomics and culture.</title>
        <authorList>
            <person name="Gilroy R."/>
            <person name="Ravi A."/>
            <person name="Getino M."/>
            <person name="Pursley I."/>
            <person name="Horton D.L."/>
            <person name="Alikhan N.F."/>
            <person name="Baker D."/>
            <person name="Gharbi K."/>
            <person name="Hall N."/>
            <person name="Watson M."/>
            <person name="Adriaenssens E.M."/>
            <person name="Foster-Nyarko E."/>
            <person name="Jarju S."/>
            <person name="Secka A."/>
            <person name="Antonio M."/>
            <person name="Oren A."/>
            <person name="Chaudhuri R.R."/>
            <person name="La Ragione R."/>
            <person name="Hildebrand F."/>
            <person name="Pallen M.J."/>
        </authorList>
    </citation>
    <scope>NUCLEOTIDE SEQUENCE</scope>
    <source>
        <strain evidence="15">CHK195-12923</strain>
    </source>
</reference>
<dbReference type="PROSITE" id="PS51217">
    <property type="entry name" value="UVRD_HELICASE_CTER"/>
    <property type="match status" value="1"/>
</dbReference>
<dbReference type="Pfam" id="PF21196">
    <property type="entry name" value="PcrA_UvrD_tudor"/>
    <property type="match status" value="1"/>
</dbReference>
<dbReference type="SUPFAM" id="SSF52540">
    <property type="entry name" value="P-loop containing nucleoside triphosphate hydrolases"/>
    <property type="match status" value="1"/>
</dbReference>
<organism evidence="15 16">
    <name type="scientific">Candidatus Coproplasma excrementigallinarum</name>
    <dbReference type="NCBI Taxonomy" id="2840747"/>
    <lineage>
        <taxon>Bacteria</taxon>
        <taxon>Bacillati</taxon>
        <taxon>Bacillota</taxon>
        <taxon>Clostridia</taxon>
        <taxon>Eubacteriales</taxon>
        <taxon>Candidatus Coproplasma</taxon>
    </lineage>
</organism>
<dbReference type="Proteomes" id="UP000824110">
    <property type="component" value="Unassembled WGS sequence"/>
</dbReference>
<evidence type="ECO:0000313" key="16">
    <source>
        <dbReference type="Proteomes" id="UP000824110"/>
    </source>
</evidence>
<keyword evidence="7" id="KW-0413">Isomerase</keyword>
<dbReference type="GO" id="GO:0005524">
    <property type="term" value="F:ATP binding"/>
    <property type="evidence" value="ECO:0007669"/>
    <property type="project" value="UniProtKB-UniRule"/>
</dbReference>
<name>A0A9D1MKT0_9FIRM</name>
<dbReference type="GO" id="GO:0005829">
    <property type="term" value="C:cytosol"/>
    <property type="evidence" value="ECO:0007669"/>
    <property type="project" value="TreeGrafter"/>
</dbReference>
<evidence type="ECO:0000259" key="13">
    <source>
        <dbReference type="PROSITE" id="PS51198"/>
    </source>
</evidence>
<evidence type="ECO:0000256" key="4">
    <source>
        <dbReference type="ARBA" id="ARBA00022806"/>
    </source>
</evidence>
<dbReference type="InterPro" id="IPR027417">
    <property type="entry name" value="P-loop_NTPase"/>
</dbReference>
<evidence type="ECO:0000313" key="15">
    <source>
        <dbReference type="EMBL" id="HIU62102.1"/>
    </source>
</evidence>
<dbReference type="PANTHER" id="PTHR11070:SF2">
    <property type="entry name" value="ATP-DEPENDENT DNA HELICASE SRS2"/>
    <property type="match status" value="1"/>
</dbReference>
<keyword evidence="5 11" id="KW-0067">ATP-binding</keyword>
<feature type="binding site" evidence="11">
    <location>
        <begin position="27"/>
        <end position="34"/>
    </location>
    <ligand>
        <name>ATP</name>
        <dbReference type="ChEBI" id="CHEBI:30616"/>
    </ligand>
</feature>
<dbReference type="GO" id="GO:0003677">
    <property type="term" value="F:DNA binding"/>
    <property type="evidence" value="ECO:0007669"/>
    <property type="project" value="UniProtKB-KW"/>
</dbReference>
<dbReference type="Pfam" id="PF13361">
    <property type="entry name" value="UvrD_C"/>
    <property type="match status" value="1"/>
</dbReference>
<gene>
    <name evidence="15" type="ORF">IAB69_05605</name>
</gene>
<dbReference type="Gene3D" id="1.10.10.160">
    <property type="match status" value="1"/>
</dbReference>
<dbReference type="EC" id="5.6.2.4" evidence="9"/>
<feature type="compositionally biased region" description="Basic and acidic residues" evidence="12">
    <location>
        <begin position="674"/>
        <end position="690"/>
    </location>
</feature>
<dbReference type="InterPro" id="IPR013986">
    <property type="entry name" value="DExx_box_DNA_helicase_dom_sf"/>
</dbReference>
<feature type="domain" description="UvrD-like helicase ATP-binding" evidence="13">
    <location>
        <begin position="6"/>
        <end position="284"/>
    </location>
</feature>
<evidence type="ECO:0000256" key="3">
    <source>
        <dbReference type="ARBA" id="ARBA00022801"/>
    </source>
</evidence>
<evidence type="ECO:0000256" key="6">
    <source>
        <dbReference type="ARBA" id="ARBA00023125"/>
    </source>
</evidence>
<evidence type="ECO:0000256" key="8">
    <source>
        <dbReference type="ARBA" id="ARBA00034617"/>
    </source>
</evidence>
<evidence type="ECO:0000256" key="11">
    <source>
        <dbReference type="PROSITE-ProRule" id="PRU00560"/>
    </source>
</evidence>
<comment type="catalytic activity">
    <reaction evidence="10">
        <text>ATP + H2O = ADP + phosphate + H(+)</text>
        <dbReference type="Rhea" id="RHEA:13065"/>
        <dbReference type="ChEBI" id="CHEBI:15377"/>
        <dbReference type="ChEBI" id="CHEBI:15378"/>
        <dbReference type="ChEBI" id="CHEBI:30616"/>
        <dbReference type="ChEBI" id="CHEBI:43474"/>
        <dbReference type="ChEBI" id="CHEBI:456216"/>
        <dbReference type="EC" id="5.6.2.4"/>
    </reaction>
</comment>
<dbReference type="GO" id="GO:0033202">
    <property type="term" value="C:DNA helicase complex"/>
    <property type="evidence" value="ECO:0007669"/>
    <property type="project" value="TreeGrafter"/>
</dbReference>
<comment type="similarity">
    <text evidence="1">Belongs to the helicase family. UvrD subfamily.</text>
</comment>
<keyword evidence="2 11" id="KW-0547">Nucleotide-binding</keyword>
<evidence type="ECO:0000256" key="10">
    <source>
        <dbReference type="ARBA" id="ARBA00048988"/>
    </source>
</evidence>
<feature type="region of interest" description="Disordered" evidence="12">
    <location>
        <begin position="658"/>
        <end position="696"/>
    </location>
</feature>
<dbReference type="InterPro" id="IPR014016">
    <property type="entry name" value="UvrD-like_ATP-bd"/>
</dbReference>
<evidence type="ECO:0000259" key="14">
    <source>
        <dbReference type="PROSITE" id="PS51217"/>
    </source>
</evidence>
<reference evidence="15" key="1">
    <citation type="submission" date="2020-10" db="EMBL/GenBank/DDBJ databases">
        <authorList>
            <person name="Gilroy R."/>
        </authorList>
    </citation>
    <scope>NUCLEOTIDE SEQUENCE</scope>
    <source>
        <strain evidence="15">CHK195-12923</strain>
    </source>
</reference>
<evidence type="ECO:0000256" key="7">
    <source>
        <dbReference type="ARBA" id="ARBA00023235"/>
    </source>
</evidence>
<dbReference type="GO" id="GO:0016787">
    <property type="term" value="F:hydrolase activity"/>
    <property type="evidence" value="ECO:0007669"/>
    <property type="project" value="UniProtKB-UniRule"/>
</dbReference>
<dbReference type="Gene3D" id="1.10.486.10">
    <property type="entry name" value="PCRA, domain 4"/>
    <property type="match status" value="1"/>
</dbReference>
<keyword evidence="4 11" id="KW-0347">Helicase</keyword>